<organism evidence="3 4">
    <name type="scientific">Haloflavibacter putidus</name>
    <dbReference type="NCBI Taxonomy" id="2576776"/>
    <lineage>
        <taxon>Bacteria</taxon>
        <taxon>Pseudomonadati</taxon>
        <taxon>Bacteroidota</taxon>
        <taxon>Flavobacteriia</taxon>
        <taxon>Flavobacteriales</taxon>
        <taxon>Flavobacteriaceae</taxon>
        <taxon>Haloflavibacter</taxon>
    </lineage>
</organism>
<sequence length="157" mass="18703">MKKSILFFLFISLTWISTALAQKRDGIDWKNWEELEIALAENPKPVFLFFEAEWCAYCKKIERVVFTKPEVIKEINNNYYALKMDVETKDSIYFDGMIFINKQAKTQRRGVHELPLLLASRKNQPFSLPASLFLDKNFRVQKRVFEYYNSKELMELL</sequence>
<dbReference type="PROSITE" id="PS00194">
    <property type="entry name" value="THIOREDOXIN_1"/>
    <property type="match status" value="1"/>
</dbReference>
<dbReference type="RefSeq" id="WP_141420332.1">
    <property type="nucleotide sequence ID" value="NZ_VIAR01000001.1"/>
</dbReference>
<feature type="chain" id="PRO_5021305016" evidence="2">
    <location>
        <begin position="22"/>
        <end position="157"/>
    </location>
</feature>
<dbReference type="OrthoDB" id="9811036at2"/>
<accession>A0A507ZVH0</accession>
<dbReference type="AlphaFoldDB" id="A0A507ZVH0"/>
<dbReference type="GO" id="GO:0015035">
    <property type="term" value="F:protein-disulfide reductase activity"/>
    <property type="evidence" value="ECO:0007669"/>
    <property type="project" value="TreeGrafter"/>
</dbReference>
<dbReference type="InterPro" id="IPR036249">
    <property type="entry name" value="Thioredoxin-like_sf"/>
</dbReference>
<dbReference type="PANTHER" id="PTHR32234">
    <property type="entry name" value="THIOL:DISULFIDE INTERCHANGE PROTEIN DSBD"/>
    <property type="match status" value="1"/>
</dbReference>
<evidence type="ECO:0000313" key="4">
    <source>
        <dbReference type="Proteomes" id="UP000317169"/>
    </source>
</evidence>
<dbReference type="Proteomes" id="UP000317169">
    <property type="component" value="Unassembled WGS sequence"/>
</dbReference>
<protein>
    <submittedName>
        <fullName evidence="3">DUF255 domain-containing protein</fullName>
    </submittedName>
</protein>
<keyword evidence="1" id="KW-0676">Redox-active center</keyword>
<dbReference type="Gene3D" id="3.40.30.10">
    <property type="entry name" value="Glutaredoxin"/>
    <property type="match status" value="1"/>
</dbReference>
<dbReference type="PANTHER" id="PTHR32234:SF0">
    <property type="entry name" value="THIOL:DISULFIDE INTERCHANGE PROTEIN DSBD"/>
    <property type="match status" value="1"/>
</dbReference>
<feature type="signal peptide" evidence="2">
    <location>
        <begin position="1"/>
        <end position="21"/>
    </location>
</feature>
<evidence type="ECO:0000256" key="1">
    <source>
        <dbReference type="ARBA" id="ARBA00023284"/>
    </source>
</evidence>
<keyword evidence="2" id="KW-0732">Signal</keyword>
<proteinExistence type="predicted"/>
<reference evidence="3 4" key="1">
    <citation type="submission" date="2019-06" db="EMBL/GenBank/DDBJ databases">
        <title>Flavibacter putida gen. nov., sp. nov., a novel marine bacterium of the family Flavobacteriaceae isolated from coastal seawater.</title>
        <authorList>
            <person name="Feng X."/>
        </authorList>
    </citation>
    <scope>NUCLEOTIDE SEQUENCE [LARGE SCALE GENOMIC DNA]</scope>
    <source>
        <strain evidence="3 4">PLHSN227</strain>
    </source>
</reference>
<dbReference type="InterPro" id="IPR017937">
    <property type="entry name" value="Thioredoxin_CS"/>
</dbReference>
<dbReference type="EMBL" id="VIAR01000001">
    <property type="protein sequence ID" value="TQD40601.1"/>
    <property type="molecule type" value="Genomic_DNA"/>
</dbReference>
<keyword evidence="4" id="KW-1185">Reference proteome</keyword>
<name>A0A507ZVH0_9FLAO</name>
<comment type="caution">
    <text evidence="3">The sequence shown here is derived from an EMBL/GenBank/DDBJ whole genome shotgun (WGS) entry which is preliminary data.</text>
</comment>
<gene>
    <name evidence="3" type="ORF">FKR84_01085</name>
</gene>
<dbReference type="GO" id="GO:0045454">
    <property type="term" value="P:cell redox homeostasis"/>
    <property type="evidence" value="ECO:0007669"/>
    <property type="project" value="TreeGrafter"/>
</dbReference>
<dbReference type="Pfam" id="PF13899">
    <property type="entry name" value="Thioredoxin_7"/>
    <property type="match status" value="1"/>
</dbReference>
<evidence type="ECO:0000313" key="3">
    <source>
        <dbReference type="EMBL" id="TQD40601.1"/>
    </source>
</evidence>
<dbReference type="SUPFAM" id="SSF52833">
    <property type="entry name" value="Thioredoxin-like"/>
    <property type="match status" value="1"/>
</dbReference>
<evidence type="ECO:0000256" key="2">
    <source>
        <dbReference type="SAM" id="SignalP"/>
    </source>
</evidence>